<feature type="transmembrane region" description="Helical" evidence="10">
    <location>
        <begin position="35"/>
        <end position="56"/>
    </location>
</feature>
<feature type="binding site" evidence="10">
    <location>
        <position position="73"/>
    </location>
    <ligand>
        <name>Na(+)</name>
        <dbReference type="ChEBI" id="CHEBI:29101"/>
        <note>structural</note>
    </ligand>
</feature>
<keyword evidence="10" id="KW-0479">Metal-binding</keyword>
<comment type="subcellular location">
    <subcellularLocation>
        <location evidence="1 10">Cell membrane</location>
        <topology evidence="1 10">Multi-pass membrane protein</topology>
    </subcellularLocation>
</comment>
<feature type="binding site" evidence="10">
    <location>
        <position position="76"/>
    </location>
    <ligand>
        <name>Na(+)</name>
        <dbReference type="ChEBI" id="CHEBI:29101"/>
        <note>structural</note>
    </ligand>
</feature>
<feature type="transmembrane region" description="Helical" evidence="10">
    <location>
        <begin position="63"/>
        <end position="83"/>
    </location>
</feature>
<proteinExistence type="inferred from homology"/>
<evidence type="ECO:0000256" key="7">
    <source>
        <dbReference type="ARBA" id="ARBA00035120"/>
    </source>
</evidence>
<evidence type="ECO:0000256" key="5">
    <source>
        <dbReference type="ARBA" id="ARBA00023136"/>
    </source>
</evidence>
<keyword evidence="12" id="KW-1185">Reference proteome</keyword>
<evidence type="ECO:0000256" key="4">
    <source>
        <dbReference type="ARBA" id="ARBA00022989"/>
    </source>
</evidence>
<gene>
    <name evidence="10" type="primary">fluC</name>
    <name evidence="10" type="synonym">crcB</name>
    <name evidence="11" type="ORF">GCM10022202_20650</name>
</gene>
<keyword evidence="3 10" id="KW-0812">Transmembrane</keyword>
<dbReference type="RefSeq" id="WP_221860272.1">
    <property type="nucleotide sequence ID" value="NZ_BAAAYV010000009.1"/>
</dbReference>
<evidence type="ECO:0000256" key="9">
    <source>
        <dbReference type="ARBA" id="ARBA00049940"/>
    </source>
</evidence>
<evidence type="ECO:0000313" key="11">
    <source>
        <dbReference type="EMBL" id="GAA3659699.1"/>
    </source>
</evidence>
<keyword evidence="4 10" id="KW-1133">Transmembrane helix</keyword>
<keyword evidence="10" id="KW-0915">Sodium</keyword>
<keyword evidence="10" id="KW-0813">Transport</keyword>
<protein>
    <recommendedName>
        <fullName evidence="10">Fluoride-specific ion channel FluC</fullName>
    </recommendedName>
</protein>
<evidence type="ECO:0000256" key="6">
    <source>
        <dbReference type="ARBA" id="ARBA00023303"/>
    </source>
</evidence>
<accession>A0ABP7BFX3</accession>
<dbReference type="Pfam" id="PF02537">
    <property type="entry name" value="CRCB"/>
    <property type="match status" value="1"/>
</dbReference>
<comment type="caution">
    <text evidence="11">The sequence shown here is derived from an EMBL/GenBank/DDBJ whole genome shotgun (WGS) entry which is preliminary data.</text>
</comment>
<reference evidence="12" key="1">
    <citation type="journal article" date="2019" name="Int. J. Syst. Evol. Microbiol.">
        <title>The Global Catalogue of Microorganisms (GCM) 10K type strain sequencing project: providing services to taxonomists for standard genome sequencing and annotation.</title>
        <authorList>
            <consortium name="The Broad Institute Genomics Platform"/>
            <consortium name="The Broad Institute Genome Sequencing Center for Infectious Disease"/>
            <person name="Wu L."/>
            <person name="Ma J."/>
        </authorList>
    </citation>
    <scope>NUCLEOTIDE SEQUENCE [LARGE SCALE GENOMIC DNA]</scope>
    <source>
        <strain evidence="12">JCM 16546</strain>
    </source>
</reference>
<dbReference type="HAMAP" id="MF_00454">
    <property type="entry name" value="FluC"/>
    <property type="match status" value="1"/>
</dbReference>
<evidence type="ECO:0000313" key="12">
    <source>
        <dbReference type="Proteomes" id="UP001410795"/>
    </source>
</evidence>
<keyword evidence="10" id="KW-0406">Ion transport</keyword>
<keyword evidence="6 10" id="KW-0407">Ion channel</keyword>
<comment type="catalytic activity">
    <reaction evidence="8">
        <text>fluoride(in) = fluoride(out)</text>
        <dbReference type="Rhea" id="RHEA:76159"/>
        <dbReference type="ChEBI" id="CHEBI:17051"/>
    </reaction>
    <physiologicalReaction direction="left-to-right" evidence="8">
        <dbReference type="Rhea" id="RHEA:76160"/>
    </physiologicalReaction>
</comment>
<dbReference type="EMBL" id="BAAAYV010000009">
    <property type="protein sequence ID" value="GAA3659699.1"/>
    <property type="molecule type" value="Genomic_DNA"/>
</dbReference>
<comment type="activity regulation">
    <text evidence="10">Na(+) is not transported, but it plays an essential structural role and its presence is essential for fluoride channel function.</text>
</comment>
<organism evidence="11 12">
    <name type="scientific">Microbacterium marinilacus</name>
    <dbReference type="NCBI Taxonomy" id="415209"/>
    <lineage>
        <taxon>Bacteria</taxon>
        <taxon>Bacillati</taxon>
        <taxon>Actinomycetota</taxon>
        <taxon>Actinomycetes</taxon>
        <taxon>Micrococcales</taxon>
        <taxon>Microbacteriaceae</taxon>
        <taxon>Microbacterium</taxon>
    </lineage>
</organism>
<evidence type="ECO:0000256" key="10">
    <source>
        <dbReference type="HAMAP-Rule" id="MF_00454"/>
    </source>
</evidence>
<evidence type="ECO:0000256" key="8">
    <source>
        <dbReference type="ARBA" id="ARBA00035585"/>
    </source>
</evidence>
<evidence type="ECO:0000256" key="2">
    <source>
        <dbReference type="ARBA" id="ARBA00022475"/>
    </source>
</evidence>
<feature type="transmembrane region" description="Helical" evidence="10">
    <location>
        <begin position="95"/>
        <end position="118"/>
    </location>
</feature>
<comment type="similarity">
    <text evidence="7 10">Belongs to the fluoride channel Fluc/FEX (TC 1.A.43) family.</text>
</comment>
<keyword evidence="5 10" id="KW-0472">Membrane</keyword>
<evidence type="ECO:0000256" key="3">
    <source>
        <dbReference type="ARBA" id="ARBA00022692"/>
    </source>
</evidence>
<name>A0ABP7BFX3_9MICO</name>
<dbReference type="InterPro" id="IPR003691">
    <property type="entry name" value="FluC"/>
</dbReference>
<sequence length="122" mass="11835">MSPAVLFLLVALAGGVGAGLRWLADVLLSRLLPSGFPWAILVVNTTGSFALGLITGAALGTEWLAVLGTGLLGGYTTFSTVAVDTQVLAGEGRGGAAWADALGTLALAVAAALAGLALGASG</sequence>
<dbReference type="Proteomes" id="UP001410795">
    <property type="component" value="Unassembled WGS sequence"/>
</dbReference>
<keyword evidence="2 10" id="KW-1003">Cell membrane</keyword>
<comment type="function">
    <text evidence="9 10">Fluoride-specific ion channel. Important for reducing fluoride concentration in the cell, thus reducing its toxicity.</text>
</comment>
<evidence type="ECO:0000256" key="1">
    <source>
        <dbReference type="ARBA" id="ARBA00004651"/>
    </source>
</evidence>